<accession>A0A084FZ18</accession>
<name>A0A084FZ18_PSEDA</name>
<reference evidence="1 2" key="1">
    <citation type="journal article" date="2014" name="Genome Announc.">
        <title>Draft genome sequence of the pathogenic fungus Scedosporium apiospermum.</title>
        <authorList>
            <person name="Vandeputte P."/>
            <person name="Ghamrawi S."/>
            <person name="Rechenmann M."/>
            <person name="Iltis A."/>
            <person name="Giraud S."/>
            <person name="Fleury M."/>
            <person name="Thornton C."/>
            <person name="Delhaes L."/>
            <person name="Meyer W."/>
            <person name="Papon N."/>
            <person name="Bouchara J.P."/>
        </authorList>
    </citation>
    <scope>NUCLEOTIDE SEQUENCE [LARGE SCALE GENOMIC DNA]</scope>
    <source>
        <strain evidence="1 2">IHEM 14462</strain>
    </source>
</reference>
<evidence type="ECO:0000313" key="2">
    <source>
        <dbReference type="Proteomes" id="UP000028545"/>
    </source>
</evidence>
<comment type="caution">
    <text evidence="1">The sequence shown here is derived from an EMBL/GenBank/DDBJ whole genome shotgun (WGS) entry which is preliminary data.</text>
</comment>
<evidence type="ECO:0000313" key="1">
    <source>
        <dbReference type="EMBL" id="KEZ40330.1"/>
    </source>
</evidence>
<dbReference type="AlphaFoldDB" id="A0A084FZ18"/>
<dbReference type="Proteomes" id="UP000028545">
    <property type="component" value="Unassembled WGS sequence"/>
</dbReference>
<dbReference type="OrthoDB" id="5413892at2759"/>
<proteinExistence type="predicted"/>
<keyword evidence="2" id="KW-1185">Reference proteome</keyword>
<dbReference type="RefSeq" id="XP_016640129.1">
    <property type="nucleotide sequence ID" value="XM_016789866.1"/>
</dbReference>
<dbReference type="EMBL" id="JOWA01000121">
    <property type="protein sequence ID" value="KEZ40330.1"/>
    <property type="molecule type" value="Genomic_DNA"/>
</dbReference>
<protein>
    <submittedName>
        <fullName evidence="1">Uncharacterized protein</fullName>
    </submittedName>
</protein>
<gene>
    <name evidence="1" type="ORF">SAPIO_CDS8172</name>
</gene>
<dbReference type="VEuPathDB" id="FungiDB:SAPIO_CDS8172"/>
<dbReference type="OMA" id="QDMLEFR"/>
<dbReference type="HOGENOM" id="CLU_1993281_0_0_1"/>
<dbReference type="KEGG" id="sapo:SAPIO_CDS8172"/>
<sequence>MDAQQPDFLEMARCIGSLGEQVQNCQNLPAIRQGNDIVEALNRVNTKLDEIKATQREHSQSLQRQEGALSALATRVYANEANSLAALANSRATEDHSTLVPLKSVINNEAIPGFPRTIAEIKNLDG</sequence>
<organism evidence="1 2">
    <name type="scientific">Pseudallescheria apiosperma</name>
    <name type="common">Scedosporium apiospermum</name>
    <dbReference type="NCBI Taxonomy" id="563466"/>
    <lineage>
        <taxon>Eukaryota</taxon>
        <taxon>Fungi</taxon>
        <taxon>Dikarya</taxon>
        <taxon>Ascomycota</taxon>
        <taxon>Pezizomycotina</taxon>
        <taxon>Sordariomycetes</taxon>
        <taxon>Hypocreomycetidae</taxon>
        <taxon>Microascales</taxon>
        <taxon>Microascaceae</taxon>
        <taxon>Scedosporium</taxon>
    </lineage>
</organism>
<dbReference type="GeneID" id="27727244"/>